<keyword evidence="4" id="KW-0645">Protease</keyword>
<evidence type="ECO:0000256" key="1">
    <source>
        <dbReference type="ARBA" id="ARBA00006096"/>
    </source>
</evidence>
<evidence type="ECO:0000313" key="5">
    <source>
        <dbReference type="Proteomes" id="UP000647133"/>
    </source>
</evidence>
<keyword evidence="3" id="KW-0732">Signal</keyword>
<keyword evidence="4" id="KW-0121">Carboxypeptidase</keyword>
<proteinExistence type="inferred from homology"/>
<dbReference type="RefSeq" id="WP_192008060.1">
    <property type="nucleotide sequence ID" value="NZ_JACYTQ010000001.1"/>
</dbReference>
<dbReference type="PANTHER" id="PTHR30023:SF0">
    <property type="entry name" value="PENICILLIN-SENSITIVE CARBOXYPEPTIDASE A"/>
    <property type="match status" value="1"/>
</dbReference>
<organism evidence="4 5">
    <name type="scientific">Echinicola arenosa</name>
    <dbReference type="NCBI Taxonomy" id="2774144"/>
    <lineage>
        <taxon>Bacteria</taxon>
        <taxon>Pseudomonadati</taxon>
        <taxon>Bacteroidota</taxon>
        <taxon>Cytophagia</taxon>
        <taxon>Cytophagales</taxon>
        <taxon>Cyclobacteriaceae</taxon>
        <taxon>Echinicola</taxon>
    </lineage>
</organism>
<dbReference type="PRINTS" id="PR00922">
    <property type="entry name" value="DADACBPTASE3"/>
</dbReference>
<reference evidence="4 5" key="1">
    <citation type="submission" date="2020-09" db="EMBL/GenBank/DDBJ databases">
        <title>Echinicola sp. CAU 1574 isolated from sand of Sido Beach.</title>
        <authorList>
            <person name="Kim W."/>
        </authorList>
    </citation>
    <scope>NUCLEOTIDE SEQUENCE [LARGE SCALE GENOMIC DNA]</scope>
    <source>
        <strain evidence="4 5">CAU 1574</strain>
    </source>
</reference>
<feature type="chain" id="PRO_5045282597" evidence="3">
    <location>
        <begin position="22"/>
        <end position="431"/>
    </location>
</feature>
<dbReference type="Proteomes" id="UP000647133">
    <property type="component" value="Unassembled WGS sequence"/>
</dbReference>
<dbReference type="Gene3D" id="3.40.710.10">
    <property type="entry name" value="DD-peptidase/beta-lactamase superfamily"/>
    <property type="match status" value="2"/>
</dbReference>
<protein>
    <submittedName>
        <fullName evidence="4">D-alanyl-D-alanine carboxypeptidase</fullName>
    </submittedName>
</protein>
<sequence length="431" mass="49965">MLKRIITLFLLQLSISLSLLGQSHSKFQKDLEQLLGAQSFFGHHQTGFALYDLDEQKMKFEHNSHLNFIPASTTKLFTFYAGLMVLGDSTKKLRYIPKGKDVLIWGTGDPSWHYKPLPQQDLNAFFSAFDKVYFSDDNWKENPFGYGWQWDDYYYSYSAERSPLPIYGNLVTVNSKNQSPKIIPKLFSKNLLVTSKEIKDIERDFHSNNFYYNPQIYRKQESKVPFITSPETFALLASEALGKEVILSKEKLPEEHFILKGIPLDSLYREMLHESDNFLAEQLLLMVSDELFMEMNDAETIEHLVENFLFDLPDQPQWVDGSGLSRHNLFTPSDMVSIAEKIYRIVPDTTLFRLLPQGGRTGTLKNAYRAPTPYVFAKTGTMSNNHCLVGYLKTHKNKLYAFAFMNNNYPYKAKEVISEMEKVLLYIRDNF</sequence>
<name>A0ABR9AG24_9BACT</name>
<gene>
    <name evidence="4" type="ORF">IFO69_02890</name>
</gene>
<dbReference type="InterPro" id="IPR000667">
    <property type="entry name" value="Peptidase_S13"/>
</dbReference>
<dbReference type="PANTHER" id="PTHR30023">
    <property type="entry name" value="D-ALANYL-D-ALANINE CARBOXYPEPTIDASE"/>
    <property type="match status" value="1"/>
</dbReference>
<dbReference type="SUPFAM" id="SSF56601">
    <property type="entry name" value="beta-lactamase/transpeptidase-like"/>
    <property type="match status" value="1"/>
</dbReference>
<keyword evidence="2" id="KW-0378">Hydrolase</keyword>
<accession>A0ABR9AG24</accession>
<evidence type="ECO:0000256" key="2">
    <source>
        <dbReference type="ARBA" id="ARBA00022801"/>
    </source>
</evidence>
<dbReference type="EMBL" id="JACYTQ010000001">
    <property type="protein sequence ID" value="MBD8487687.1"/>
    <property type="molecule type" value="Genomic_DNA"/>
</dbReference>
<dbReference type="InterPro" id="IPR012338">
    <property type="entry name" value="Beta-lactam/transpept-like"/>
</dbReference>
<keyword evidence="5" id="KW-1185">Reference proteome</keyword>
<evidence type="ECO:0000313" key="4">
    <source>
        <dbReference type="EMBL" id="MBD8487687.1"/>
    </source>
</evidence>
<dbReference type="GO" id="GO:0004180">
    <property type="term" value="F:carboxypeptidase activity"/>
    <property type="evidence" value="ECO:0007669"/>
    <property type="project" value="UniProtKB-KW"/>
</dbReference>
<comment type="similarity">
    <text evidence="1">Belongs to the peptidase S13 family.</text>
</comment>
<evidence type="ECO:0000256" key="3">
    <source>
        <dbReference type="SAM" id="SignalP"/>
    </source>
</evidence>
<comment type="caution">
    <text evidence="4">The sequence shown here is derived from an EMBL/GenBank/DDBJ whole genome shotgun (WGS) entry which is preliminary data.</text>
</comment>
<feature type="signal peptide" evidence="3">
    <location>
        <begin position="1"/>
        <end position="21"/>
    </location>
</feature>
<dbReference type="Pfam" id="PF02113">
    <property type="entry name" value="Peptidase_S13"/>
    <property type="match status" value="2"/>
</dbReference>